<dbReference type="EMBL" id="JBDFQZ010000002">
    <property type="protein sequence ID" value="KAK9749504.1"/>
    <property type="molecule type" value="Genomic_DNA"/>
</dbReference>
<gene>
    <name evidence="3" type="ORF">RND81_02G130400</name>
</gene>
<sequence>MTLSETRIYFIFFILISNLMLNLSQMSNSTIIQQIAIKCEDVITDLSSCSDFIKDESDLPDPDCCQGVHNVADVANSHSLLQEICES</sequence>
<keyword evidence="1" id="KW-0732">Signal</keyword>
<proteinExistence type="predicted"/>
<dbReference type="InterPro" id="IPR036312">
    <property type="entry name" value="Bifun_inhib/LTP/seed_sf"/>
</dbReference>
<reference evidence="3" key="1">
    <citation type="submission" date="2024-03" db="EMBL/GenBank/DDBJ databases">
        <title>WGS assembly of Saponaria officinalis var. Norfolk2.</title>
        <authorList>
            <person name="Jenkins J."/>
            <person name="Shu S."/>
            <person name="Grimwood J."/>
            <person name="Barry K."/>
            <person name="Goodstein D."/>
            <person name="Schmutz J."/>
            <person name="Leebens-Mack J."/>
            <person name="Osbourn A."/>
        </authorList>
    </citation>
    <scope>NUCLEOTIDE SEQUENCE [LARGE SCALE GENOMIC DNA]</scope>
    <source>
        <strain evidence="3">JIC</strain>
    </source>
</reference>
<evidence type="ECO:0000313" key="4">
    <source>
        <dbReference type="Proteomes" id="UP001443914"/>
    </source>
</evidence>
<protein>
    <recommendedName>
        <fullName evidence="2">Bifunctional inhibitor/plant lipid transfer protein/seed storage helical domain-containing protein</fullName>
    </recommendedName>
</protein>
<feature type="chain" id="PRO_5044024923" description="Bifunctional inhibitor/plant lipid transfer protein/seed storage helical domain-containing protein" evidence="1">
    <location>
        <begin position="27"/>
        <end position="87"/>
    </location>
</feature>
<dbReference type="SUPFAM" id="SSF47699">
    <property type="entry name" value="Bifunctional inhibitor/lipid-transfer protein/seed storage 2S albumin"/>
    <property type="match status" value="1"/>
</dbReference>
<comment type="caution">
    <text evidence="3">The sequence shown here is derived from an EMBL/GenBank/DDBJ whole genome shotgun (WGS) entry which is preliminary data.</text>
</comment>
<dbReference type="AlphaFoldDB" id="A0AAW1MTT9"/>
<dbReference type="InterPro" id="IPR016140">
    <property type="entry name" value="Bifunc_inhib/LTP/seed_store"/>
</dbReference>
<name>A0AAW1MTT9_SAPOF</name>
<organism evidence="3 4">
    <name type="scientific">Saponaria officinalis</name>
    <name type="common">Common soapwort</name>
    <name type="synonym">Lychnis saponaria</name>
    <dbReference type="NCBI Taxonomy" id="3572"/>
    <lineage>
        <taxon>Eukaryota</taxon>
        <taxon>Viridiplantae</taxon>
        <taxon>Streptophyta</taxon>
        <taxon>Embryophyta</taxon>
        <taxon>Tracheophyta</taxon>
        <taxon>Spermatophyta</taxon>
        <taxon>Magnoliopsida</taxon>
        <taxon>eudicotyledons</taxon>
        <taxon>Gunneridae</taxon>
        <taxon>Pentapetalae</taxon>
        <taxon>Caryophyllales</taxon>
        <taxon>Caryophyllaceae</taxon>
        <taxon>Caryophylleae</taxon>
        <taxon>Saponaria</taxon>
    </lineage>
</organism>
<evidence type="ECO:0000256" key="1">
    <source>
        <dbReference type="SAM" id="SignalP"/>
    </source>
</evidence>
<keyword evidence="4" id="KW-1185">Reference proteome</keyword>
<evidence type="ECO:0000313" key="3">
    <source>
        <dbReference type="EMBL" id="KAK9749504.1"/>
    </source>
</evidence>
<accession>A0AAW1MTT9</accession>
<feature type="signal peptide" evidence="1">
    <location>
        <begin position="1"/>
        <end position="26"/>
    </location>
</feature>
<feature type="domain" description="Bifunctional inhibitor/plant lipid transfer protein/seed storage helical" evidence="2">
    <location>
        <begin position="32"/>
        <end position="73"/>
    </location>
</feature>
<dbReference type="Pfam" id="PF14368">
    <property type="entry name" value="LTP_2"/>
    <property type="match status" value="1"/>
</dbReference>
<dbReference type="Proteomes" id="UP001443914">
    <property type="component" value="Unassembled WGS sequence"/>
</dbReference>
<evidence type="ECO:0000259" key="2">
    <source>
        <dbReference type="Pfam" id="PF14368"/>
    </source>
</evidence>
<dbReference type="Gene3D" id="1.10.110.10">
    <property type="entry name" value="Plant lipid-transfer and hydrophobic proteins"/>
    <property type="match status" value="1"/>
</dbReference>